<gene>
    <name evidence="1" type="ORF">Tci_024216</name>
</gene>
<dbReference type="InterPro" id="IPR043502">
    <property type="entry name" value="DNA/RNA_pol_sf"/>
</dbReference>
<evidence type="ECO:0000313" key="1">
    <source>
        <dbReference type="EMBL" id="GEU52238.1"/>
    </source>
</evidence>
<reference evidence="1" key="1">
    <citation type="journal article" date="2019" name="Sci. Rep.">
        <title>Draft genome of Tanacetum cinerariifolium, the natural source of mosquito coil.</title>
        <authorList>
            <person name="Yamashiro T."/>
            <person name="Shiraishi A."/>
            <person name="Satake H."/>
            <person name="Nakayama K."/>
        </authorList>
    </citation>
    <scope>NUCLEOTIDE SEQUENCE</scope>
</reference>
<evidence type="ECO:0008006" key="2">
    <source>
        <dbReference type="Google" id="ProtNLM"/>
    </source>
</evidence>
<dbReference type="InterPro" id="IPR043128">
    <property type="entry name" value="Rev_trsase/Diguanyl_cyclase"/>
</dbReference>
<sequence>MVIKSDSKEEMLANIKETLERPRVINLKLNPKKCSFEVEEGRFFGHLITKQGIKADPLKVKAISDLQPLKSVSEIQSLSKKLAAINRFLLKGADKRLPFIKGEKQVPMCFVSRTLHGAELEYPKLEKFILVLILARLEKSGRIAKWAIELGEHEIEFRGRKSNKGQILADFLAETRHKKEKEIKNGKAKRIEPKLEDVWKLFIDGASSSDGSGQD</sequence>
<proteinExistence type="predicted"/>
<accession>A0A6L2KS03</accession>
<dbReference type="PANTHER" id="PTHR48475">
    <property type="entry name" value="RIBONUCLEASE H"/>
    <property type="match status" value="1"/>
</dbReference>
<dbReference type="EMBL" id="BKCJ010002986">
    <property type="protein sequence ID" value="GEU52238.1"/>
    <property type="molecule type" value="Genomic_DNA"/>
</dbReference>
<name>A0A6L2KS03_TANCI</name>
<dbReference type="SUPFAM" id="SSF56672">
    <property type="entry name" value="DNA/RNA polymerases"/>
    <property type="match status" value="1"/>
</dbReference>
<organism evidence="1">
    <name type="scientific">Tanacetum cinerariifolium</name>
    <name type="common">Dalmatian daisy</name>
    <name type="synonym">Chrysanthemum cinerariifolium</name>
    <dbReference type="NCBI Taxonomy" id="118510"/>
    <lineage>
        <taxon>Eukaryota</taxon>
        <taxon>Viridiplantae</taxon>
        <taxon>Streptophyta</taxon>
        <taxon>Embryophyta</taxon>
        <taxon>Tracheophyta</taxon>
        <taxon>Spermatophyta</taxon>
        <taxon>Magnoliopsida</taxon>
        <taxon>eudicotyledons</taxon>
        <taxon>Gunneridae</taxon>
        <taxon>Pentapetalae</taxon>
        <taxon>asterids</taxon>
        <taxon>campanulids</taxon>
        <taxon>Asterales</taxon>
        <taxon>Asteraceae</taxon>
        <taxon>Asteroideae</taxon>
        <taxon>Anthemideae</taxon>
        <taxon>Anthemidinae</taxon>
        <taxon>Tanacetum</taxon>
    </lineage>
</organism>
<comment type="caution">
    <text evidence="1">The sequence shown here is derived from an EMBL/GenBank/DDBJ whole genome shotgun (WGS) entry which is preliminary data.</text>
</comment>
<dbReference type="AlphaFoldDB" id="A0A6L2KS03"/>
<dbReference type="Gene3D" id="3.30.70.270">
    <property type="match status" value="1"/>
</dbReference>
<dbReference type="PANTHER" id="PTHR48475:SF2">
    <property type="entry name" value="RIBONUCLEASE H"/>
    <property type="match status" value="1"/>
</dbReference>
<protein>
    <recommendedName>
        <fullName evidence="2">Reverse transcriptase domain-containing protein</fullName>
    </recommendedName>
</protein>